<reference evidence="2" key="1">
    <citation type="submission" date="2015-12" db="EMBL/GenBank/DDBJ databases">
        <title>Gene expression during late stages of embryo sac development: a critical building block for successful pollen-pistil interactions.</title>
        <authorList>
            <person name="Liu Y."/>
            <person name="Joly V."/>
            <person name="Sabar M."/>
            <person name="Matton D.P."/>
        </authorList>
    </citation>
    <scope>NUCLEOTIDE SEQUENCE</scope>
</reference>
<name>A0A0V0GFY2_SOLCH</name>
<dbReference type="EMBL" id="GEDG01039371">
    <property type="protein sequence ID" value="JAP07140.1"/>
    <property type="molecule type" value="Transcribed_RNA"/>
</dbReference>
<protein>
    <submittedName>
        <fullName evidence="2">Putative ovule protein</fullName>
    </submittedName>
</protein>
<feature type="transmembrane region" description="Helical" evidence="1">
    <location>
        <begin position="33"/>
        <end position="56"/>
    </location>
</feature>
<organism evidence="2">
    <name type="scientific">Solanum chacoense</name>
    <name type="common">Chaco potato</name>
    <dbReference type="NCBI Taxonomy" id="4108"/>
    <lineage>
        <taxon>Eukaryota</taxon>
        <taxon>Viridiplantae</taxon>
        <taxon>Streptophyta</taxon>
        <taxon>Embryophyta</taxon>
        <taxon>Tracheophyta</taxon>
        <taxon>Spermatophyta</taxon>
        <taxon>Magnoliopsida</taxon>
        <taxon>eudicotyledons</taxon>
        <taxon>Gunneridae</taxon>
        <taxon>Pentapetalae</taxon>
        <taxon>asterids</taxon>
        <taxon>lamiids</taxon>
        <taxon>Solanales</taxon>
        <taxon>Solanaceae</taxon>
        <taxon>Solanoideae</taxon>
        <taxon>Solaneae</taxon>
        <taxon>Solanum</taxon>
    </lineage>
</organism>
<evidence type="ECO:0000313" key="2">
    <source>
        <dbReference type="EMBL" id="JAP07140.1"/>
    </source>
</evidence>
<accession>A0A0V0GFY2</accession>
<proteinExistence type="predicted"/>
<keyword evidence="1" id="KW-0472">Membrane</keyword>
<sequence>GTRSCFPLKLFEQSSNNILIHYRILLTIDKSRLFLILFYFITFVSCVFVLFVYYFYLLLNL</sequence>
<feature type="non-terminal residue" evidence="2">
    <location>
        <position position="1"/>
    </location>
</feature>
<keyword evidence="1" id="KW-1133">Transmembrane helix</keyword>
<dbReference type="AlphaFoldDB" id="A0A0V0GFY2"/>
<evidence type="ECO:0000256" key="1">
    <source>
        <dbReference type="SAM" id="Phobius"/>
    </source>
</evidence>
<keyword evidence="1" id="KW-0812">Transmembrane</keyword>